<organism evidence="4">
    <name type="scientific">mine drainage metagenome</name>
    <dbReference type="NCBI Taxonomy" id="410659"/>
    <lineage>
        <taxon>unclassified sequences</taxon>
        <taxon>metagenomes</taxon>
        <taxon>ecological metagenomes</taxon>
    </lineage>
</organism>
<comment type="caution">
    <text evidence="4">The sequence shown here is derived from an EMBL/GenBank/DDBJ whole genome shotgun (WGS) entry which is preliminary data.</text>
</comment>
<dbReference type="GO" id="GO:0005886">
    <property type="term" value="C:plasma membrane"/>
    <property type="evidence" value="ECO:0007669"/>
    <property type="project" value="TreeGrafter"/>
</dbReference>
<dbReference type="InterPro" id="IPR001460">
    <property type="entry name" value="PCN-bd_Tpept"/>
</dbReference>
<dbReference type="AlphaFoldDB" id="T1CD53"/>
<dbReference type="Gene3D" id="3.30.450.330">
    <property type="match status" value="1"/>
</dbReference>
<accession>T1CD53</accession>
<dbReference type="GO" id="GO:0016757">
    <property type="term" value="F:glycosyltransferase activity"/>
    <property type="evidence" value="ECO:0007669"/>
    <property type="project" value="UniProtKB-KW"/>
</dbReference>
<dbReference type="InterPro" id="IPR012338">
    <property type="entry name" value="Beta-lactam/transpept-like"/>
</dbReference>
<dbReference type="GO" id="GO:0071555">
    <property type="term" value="P:cell wall organization"/>
    <property type="evidence" value="ECO:0007669"/>
    <property type="project" value="TreeGrafter"/>
</dbReference>
<dbReference type="InterPro" id="IPR050515">
    <property type="entry name" value="Beta-lactam/transpept"/>
</dbReference>
<dbReference type="PANTHER" id="PTHR30627:SF1">
    <property type="entry name" value="PEPTIDOGLYCAN D,D-TRANSPEPTIDASE FTSI"/>
    <property type="match status" value="1"/>
</dbReference>
<evidence type="ECO:0000256" key="1">
    <source>
        <dbReference type="ARBA" id="ARBA00004370"/>
    </source>
</evidence>
<gene>
    <name evidence="4" type="ORF">B1A_01016</name>
</gene>
<dbReference type="SUPFAM" id="SSF56601">
    <property type="entry name" value="beta-lactamase/transpeptidase-like"/>
    <property type="match status" value="1"/>
</dbReference>
<keyword evidence="2" id="KW-0472">Membrane</keyword>
<dbReference type="GO" id="GO:0008658">
    <property type="term" value="F:penicillin binding"/>
    <property type="evidence" value="ECO:0007669"/>
    <property type="project" value="InterPro"/>
</dbReference>
<sequence>NPVVLSSAPQQPAVNGRNLQTSLNATIQATLEKDLAAEVQKVNASSGTMIVMNVHTGGIVAWADYPSYNANNYASEPVKLFTDAGVASLYEPGSVGKVLTFAGALNRHVITPTQTFDETGQVTVQGWTIRDWDLKAHGVISMNWVLEDSLNVGAVHIQQWEGARPFYQNMQAFGIGHPTGIDLAGASNQPLPAFSQLQPIQLATASFGQGYVTTPIQMLAAVNAVANGGVWVQPHVVSAITGGGQPTITIKPKTRRVISAATAQTLTQMMVGVVDVTGGSGYAARIWPAWKGEIAGKTGTSSVSNGHGVYGNNTIDSFTEFFPASQPPVLDAL</sequence>
<keyword evidence="4" id="KW-0808">Transferase</keyword>
<feature type="domain" description="Penicillin-binding protein transpeptidase" evidence="3">
    <location>
        <begin position="47"/>
        <end position="328"/>
    </location>
</feature>
<comment type="subcellular location">
    <subcellularLocation>
        <location evidence="1">Membrane</location>
    </subcellularLocation>
</comment>
<reference evidence="4" key="2">
    <citation type="journal article" date="2014" name="ISME J.">
        <title>Microbial stratification in low pH oxic and suboxic macroscopic growths along an acid mine drainage.</title>
        <authorList>
            <person name="Mendez-Garcia C."/>
            <person name="Mesa V."/>
            <person name="Sprenger R.R."/>
            <person name="Richter M."/>
            <person name="Diez M.S."/>
            <person name="Solano J."/>
            <person name="Bargiela R."/>
            <person name="Golyshina O.V."/>
            <person name="Manteca A."/>
            <person name="Ramos J.L."/>
            <person name="Gallego J.R."/>
            <person name="Llorente I."/>
            <person name="Martins Dos Santos V.A."/>
            <person name="Jensen O.N."/>
            <person name="Pelaez A.I."/>
            <person name="Sanchez J."/>
            <person name="Ferrer M."/>
        </authorList>
    </citation>
    <scope>NUCLEOTIDE SEQUENCE</scope>
</reference>
<evidence type="ECO:0000313" key="4">
    <source>
        <dbReference type="EMBL" id="EQD80317.1"/>
    </source>
</evidence>
<reference evidence="4" key="1">
    <citation type="submission" date="2013-08" db="EMBL/GenBank/DDBJ databases">
        <authorList>
            <person name="Mendez C."/>
            <person name="Richter M."/>
            <person name="Ferrer M."/>
            <person name="Sanchez J."/>
        </authorList>
    </citation>
    <scope>NUCLEOTIDE SEQUENCE</scope>
</reference>
<dbReference type="EC" id="2.4.1.129" evidence="4"/>
<dbReference type="Gene3D" id="3.40.710.10">
    <property type="entry name" value="DD-peptidase/beta-lactamase superfamily"/>
    <property type="match status" value="1"/>
</dbReference>
<keyword evidence="4" id="KW-0328">Glycosyltransferase</keyword>
<dbReference type="EMBL" id="AUZX01000772">
    <property type="protein sequence ID" value="EQD80317.1"/>
    <property type="molecule type" value="Genomic_DNA"/>
</dbReference>
<dbReference type="PANTHER" id="PTHR30627">
    <property type="entry name" value="PEPTIDOGLYCAN D,D-TRANSPEPTIDASE"/>
    <property type="match status" value="1"/>
</dbReference>
<evidence type="ECO:0000256" key="2">
    <source>
        <dbReference type="ARBA" id="ARBA00023136"/>
    </source>
</evidence>
<dbReference type="Pfam" id="PF00905">
    <property type="entry name" value="Transpeptidase"/>
    <property type="match status" value="1"/>
</dbReference>
<proteinExistence type="predicted"/>
<feature type="non-terminal residue" evidence="4">
    <location>
        <position position="1"/>
    </location>
</feature>
<feature type="non-terminal residue" evidence="4">
    <location>
        <position position="333"/>
    </location>
</feature>
<protein>
    <submittedName>
        <fullName evidence="4">Penicillin-binding protein, transpeptidase domain protein</fullName>
        <ecNumber evidence="4">2.4.1.129</ecNumber>
    </submittedName>
</protein>
<name>T1CD53_9ZZZZ</name>
<evidence type="ECO:0000259" key="3">
    <source>
        <dbReference type="Pfam" id="PF00905"/>
    </source>
</evidence>